<protein>
    <submittedName>
        <fullName evidence="3">AB hydrolase superfamily protein</fullName>
    </submittedName>
</protein>
<dbReference type="PANTHER" id="PTHR48081:SF8">
    <property type="entry name" value="ALPHA_BETA HYDROLASE FOLD-3 DOMAIN-CONTAINING PROTEIN-RELATED"/>
    <property type="match status" value="1"/>
</dbReference>
<reference evidence="3" key="1">
    <citation type="submission" date="2021-12" db="EMBL/GenBank/DDBJ databases">
        <authorList>
            <person name="Zaccaron A."/>
            <person name="Stergiopoulos I."/>
        </authorList>
    </citation>
    <scope>NUCLEOTIDE SEQUENCE</scope>
    <source>
        <strain evidence="3">Race5_Kim</strain>
    </source>
</reference>
<reference evidence="3" key="2">
    <citation type="journal article" date="2022" name="Microb. Genom.">
        <title>A chromosome-scale genome assembly of the tomato pathogen Cladosporium fulvum reveals a compartmentalized genome architecture and the presence of a dispensable chromosome.</title>
        <authorList>
            <person name="Zaccaron A.Z."/>
            <person name="Chen L.H."/>
            <person name="Samaras A."/>
            <person name="Stergiopoulos I."/>
        </authorList>
    </citation>
    <scope>NUCLEOTIDE SEQUENCE</scope>
    <source>
        <strain evidence="3">Race5_Kim</strain>
    </source>
</reference>
<sequence>MTSHSEDQNDGIDVLSVQAEKAFVDGAGAPNEGIEEFYVSIPTTAGHKLDAKVWRYKSTPASDRPLILLLHGGGFFAGSKEMCTRPGIEFAEEFGAVVVSAGYRLCPDHAWPAPVDDGLDVVRFLSESATNELGANLEKGFVIGGFSAGANIAAVVTHQLRLDLKNPVTGHFSSIPHLCHDEMVPAAYRASWTSRTDNEPKDPGINYHSPLFSPFNSPEHTWKDLPRTFIQAGEDDLLRDDAVIYAEALRKAGVEVQIDVQTQIGHQCYSIWHDETNETHRELKQRTMRGVAWLLRKE</sequence>
<dbReference type="Pfam" id="PF07859">
    <property type="entry name" value="Abhydrolase_3"/>
    <property type="match status" value="1"/>
</dbReference>
<proteinExistence type="predicted"/>
<organism evidence="3 4">
    <name type="scientific">Passalora fulva</name>
    <name type="common">Tomato leaf mold</name>
    <name type="synonym">Cladosporium fulvum</name>
    <dbReference type="NCBI Taxonomy" id="5499"/>
    <lineage>
        <taxon>Eukaryota</taxon>
        <taxon>Fungi</taxon>
        <taxon>Dikarya</taxon>
        <taxon>Ascomycota</taxon>
        <taxon>Pezizomycotina</taxon>
        <taxon>Dothideomycetes</taxon>
        <taxon>Dothideomycetidae</taxon>
        <taxon>Mycosphaerellales</taxon>
        <taxon>Mycosphaerellaceae</taxon>
        <taxon>Fulvia</taxon>
    </lineage>
</organism>
<dbReference type="AlphaFoldDB" id="A0A9Q8PCK3"/>
<dbReference type="InterPro" id="IPR029058">
    <property type="entry name" value="AB_hydrolase_fold"/>
</dbReference>
<evidence type="ECO:0000256" key="1">
    <source>
        <dbReference type="ARBA" id="ARBA00022801"/>
    </source>
</evidence>
<evidence type="ECO:0000313" key="3">
    <source>
        <dbReference type="EMBL" id="UJO19942.1"/>
    </source>
</evidence>
<keyword evidence="1 3" id="KW-0378">Hydrolase</keyword>
<dbReference type="GO" id="GO:0016787">
    <property type="term" value="F:hydrolase activity"/>
    <property type="evidence" value="ECO:0007669"/>
    <property type="project" value="UniProtKB-KW"/>
</dbReference>
<dbReference type="InterPro" id="IPR013094">
    <property type="entry name" value="AB_hydrolase_3"/>
</dbReference>
<dbReference type="PANTHER" id="PTHR48081">
    <property type="entry name" value="AB HYDROLASE SUPERFAMILY PROTEIN C4A8.06C"/>
    <property type="match status" value="1"/>
</dbReference>
<accession>A0A9Q8PCK3</accession>
<dbReference type="OMA" id="TMWRVVC"/>
<dbReference type="EMBL" id="CP090169">
    <property type="protein sequence ID" value="UJO19942.1"/>
    <property type="molecule type" value="Genomic_DNA"/>
</dbReference>
<dbReference type="RefSeq" id="XP_047764308.1">
    <property type="nucleotide sequence ID" value="XM_047909089.1"/>
</dbReference>
<dbReference type="GeneID" id="71989819"/>
<dbReference type="InterPro" id="IPR050300">
    <property type="entry name" value="GDXG_lipolytic_enzyme"/>
</dbReference>
<keyword evidence="4" id="KW-1185">Reference proteome</keyword>
<feature type="domain" description="Alpha/beta hydrolase fold-3" evidence="2">
    <location>
        <begin position="68"/>
        <end position="269"/>
    </location>
</feature>
<evidence type="ECO:0000313" key="4">
    <source>
        <dbReference type="Proteomes" id="UP000756132"/>
    </source>
</evidence>
<dbReference type="OrthoDB" id="408631at2759"/>
<name>A0A9Q8PCK3_PASFU</name>
<dbReference type="Proteomes" id="UP000756132">
    <property type="component" value="Chromosome 7"/>
</dbReference>
<gene>
    <name evidence="3" type="ORF">CLAFUR5_09941</name>
</gene>
<dbReference type="SUPFAM" id="SSF53474">
    <property type="entry name" value="alpha/beta-Hydrolases"/>
    <property type="match status" value="1"/>
</dbReference>
<evidence type="ECO:0000259" key="2">
    <source>
        <dbReference type="Pfam" id="PF07859"/>
    </source>
</evidence>
<dbReference type="Gene3D" id="3.40.50.1820">
    <property type="entry name" value="alpha/beta hydrolase"/>
    <property type="match status" value="1"/>
</dbReference>
<dbReference type="KEGG" id="ffu:CLAFUR5_09941"/>